<dbReference type="InterPro" id="IPR000085">
    <property type="entry name" value="RuvA"/>
</dbReference>
<dbReference type="Gene3D" id="2.40.50.140">
    <property type="entry name" value="Nucleic acid-binding proteins"/>
    <property type="match status" value="1"/>
</dbReference>
<dbReference type="GO" id="GO:0006281">
    <property type="term" value="P:DNA repair"/>
    <property type="evidence" value="ECO:0007669"/>
    <property type="project" value="UniProtKB-UniRule"/>
</dbReference>
<dbReference type="EMBL" id="CP047156">
    <property type="protein sequence ID" value="QHB99067.1"/>
    <property type="molecule type" value="Genomic_DNA"/>
</dbReference>
<dbReference type="SUPFAM" id="SSF46929">
    <property type="entry name" value="DNA helicase RuvA subunit, C-terminal domain"/>
    <property type="match status" value="1"/>
</dbReference>
<reference evidence="8 9" key="1">
    <citation type="journal article" date="2018" name="Int. J. Syst. Evol. Microbiol.">
        <title>Epidermidibacterium keratini gen. nov., sp. nov., a member of the family Sporichthyaceae, isolated from keratin epidermis.</title>
        <authorList>
            <person name="Lee D.G."/>
            <person name="Trujillo M.E."/>
            <person name="Kang S."/>
            <person name="Nam J.J."/>
            <person name="Kim Y.J."/>
        </authorList>
    </citation>
    <scope>NUCLEOTIDE SEQUENCE [LARGE SCALE GENOMIC DNA]</scope>
    <source>
        <strain evidence="8 9">EPI-7</strain>
    </source>
</reference>
<dbReference type="Proteomes" id="UP000463857">
    <property type="component" value="Chromosome"/>
</dbReference>
<feature type="domain" description="Helix-hairpin-helix DNA-binding motif class 1" evidence="7">
    <location>
        <begin position="72"/>
        <end position="91"/>
    </location>
</feature>
<comment type="domain">
    <text evidence="6">Has three domains with a flexible linker between the domains II and III and assumes an 'L' shape. Domain III is highly mobile and contacts RuvB.</text>
</comment>
<dbReference type="GO" id="GO:0009379">
    <property type="term" value="C:Holliday junction helicase complex"/>
    <property type="evidence" value="ECO:0007669"/>
    <property type="project" value="InterPro"/>
</dbReference>
<evidence type="ECO:0000259" key="7">
    <source>
        <dbReference type="SMART" id="SM00278"/>
    </source>
</evidence>
<comment type="function">
    <text evidence="6">The RuvA-RuvB-RuvC complex processes Holliday junction (HJ) DNA during genetic recombination and DNA repair, while the RuvA-RuvB complex plays an important role in the rescue of blocked DNA replication forks via replication fork reversal (RFR). RuvA specifically binds to HJ cruciform DNA, conferring on it an open structure. The RuvB hexamer acts as an ATP-dependent pump, pulling dsDNA into and through the RuvAB complex. HJ branch migration allows RuvC to scan DNA until it finds its consensus sequence, where it cleaves and resolves the cruciform DNA.</text>
</comment>
<dbReference type="SUPFAM" id="SSF47781">
    <property type="entry name" value="RuvA domain 2-like"/>
    <property type="match status" value="1"/>
</dbReference>
<keyword evidence="5 6" id="KW-0234">DNA repair</keyword>
<dbReference type="InterPro" id="IPR010994">
    <property type="entry name" value="RuvA_2-like"/>
</dbReference>
<dbReference type="SUPFAM" id="SSF50249">
    <property type="entry name" value="Nucleic acid-binding proteins"/>
    <property type="match status" value="1"/>
</dbReference>
<dbReference type="Gene3D" id="1.10.150.20">
    <property type="entry name" value="5' to 3' exonuclease, C-terminal subdomain"/>
    <property type="match status" value="1"/>
</dbReference>
<dbReference type="InterPro" id="IPR036267">
    <property type="entry name" value="RuvA_C_sf"/>
</dbReference>
<dbReference type="InterPro" id="IPR013849">
    <property type="entry name" value="DNA_helicase_Holl-junc_RuvA_I"/>
</dbReference>
<keyword evidence="9" id="KW-1185">Reference proteome</keyword>
<dbReference type="SMART" id="SM00278">
    <property type="entry name" value="HhH1"/>
    <property type="match status" value="2"/>
</dbReference>
<sequence>MIASVTGMVRSLGTSSTVIEVGGVGMLVHAAPGTLARLSVGQVGSLSTSLVVREDSLTLYGFADDEERSLFELLQSANGVGPKVAQAVLATLPPREVRRAIATGDHVALTQVPGIGKKGAERLVIDLKDKIGLLADNSAGGIDSPVAPAAPWRDQLVGALVGLGWSGKEAEDAAEAVAPQADEALAEGRPVEVAPLLRAALRSLSK</sequence>
<dbReference type="InterPro" id="IPR011114">
    <property type="entry name" value="RuvA_C"/>
</dbReference>
<keyword evidence="2 6" id="KW-0227">DNA damage</keyword>
<comment type="caution">
    <text evidence="6">Lacks conserved residue(s) required for the propagation of feature annotation.</text>
</comment>
<evidence type="ECO:0000256" key="5">
    <source>
        <dbReference type="ARBA" id="ARBA00023204"/>
    </source>
</evidence>
<evidence type="ECO:0000313" key="8">
    <source>
        <dbReference type="EMBL" id="QHB99067.1"/>
    </source>
</evidence>
<accession>A0A7L4YIW6</accession>
<keyword evidence="4 6" id="KW-0233">DNA recombination</keyword>
<dbReference type="KEGG" id="eke:EK0264_01280"/>
<comment type="subcellular location">
    <subcellularLocation>
        <location evidence="6">Cytoplasm</location>
    </subcellularLocation>
</comment>
<dbReference type="HAMAP" id="MF_00031">
    <property type="entry name" value="DNA_HJ_migration_RuvA"/>
    <property type="match status" value="1"/>
</dbReference>
<dbReference type="GO" id="GO:0005524">
    <property type="term" value="F:ATP binding"/>
    <property type="evidence" value="ECO:0007669"/>
    <property type="project" value="InterPro"/>
</dbReference>
<dbReference type="FunCoup" id="A0A7L4YIW6">
    <property type="interactions" value="53"/>
</dbReference>
<proteinExistence type="inferred from homology"/>
<dbReference type="InParanoid" id="A0A7L4YIW6"/>
<dbReference type="OrthoDB" id="5293449at2"/>
<dbReference type="GO" id="GO:0000400">
    <property type="term" value="F:four-way junction DNA binding"/>
    <property type="evidence" value="ECO:0007669"/>
    <property type="project" value="UniProtKB-UniRule"/>
</dbReference>
<dbReference type="Pfam" id="PF14520">
    <property type="entry name" value="HHH_5"/>
    <property type="match status" value="1"/>
</dbReference>
<comment type="similarity">
    <text evidence="6">Belongs to the RuvA family.</text>
</comment>
<evidence type="ECO:0000256" key="2">
    <source>
        <dbReference type="ARBA" id="ARBA00022763"/>
    </source>
</evidence>
<organism evidence="8 9">
    <name type="scientific">Epidermidibacterium keratini</name>
    <dbReference type="NCBI Taxonomy" id="1891644"/>
    <lineage>
        <taxon>Bacteria</taxon>
        <taxon>Bacillati</taxon>
        <taxon>Actinomycetota</taxon>
        <taxon>Actinomycetes</taxon>
        <taxon>Sporichthyales</taxon>
        <taxon>Sporichthyaceae</taxon>
        <taxon>Epidermidibacterium</taxon>
    </lineage>
</organism>
<dbReference type="GO" id="GO:0009378">
    <property type="term" value="F:four-way junction helicase activity"/>
    <property type="evidence" value="ECO:0007669"/>
    <property type="project" value="InterPro"/>
</dbReference>
<dbReference type="Pfam" id="PF01330">
    <property type="entry name" value="RuvA_N"/>
    <property type="match status" value="1"/>
</dbReference>
<evidence type="ECO:0000256" key="3">
    <source>
        <dbReference type="ARBA" id="ARBA00023125"/>
    </source>
</evidence>
<dbReference type="GO" id="GO:0048476">
    <property type="term" value="C:Holliday junction resolvase complex"/>
    <property type="evidence" value="ECO:0007669"/>
    <property type="project" value="UniProtKB-UniRule"/>
</dbReference>
<comment type="subunit">
    <text evidence="6">Homotetramer. Forms an RuvA(8)-RuvB(12)-Holliday junction (HJ) complex. HJ DNA is sandwiched between 2 RuvA tetramers; dsDNA enters through RuvA and exits via RuvB. An RuvB hexamer assembles on each DNA strand where it exits the tetramer. Each RuvB hexamer is contacted by two RuvA subunits (via domain III) on 2 adjacent RuvB subunits; this complex drives branch migration. In the full resolvosome a probable DNA-RuvA(4)-RuvB(12)-RuvC(2) complex forms which resolves the HJ.</text>
</comment>
<gene>
    <name evidence="6 8" type="primary">ruvA</name>
    <name evidence="8" type="ORF">EK0264_01280</name>
</gene>
<dbReference type="InterPro" id="IPR012340">
    <property type="entry name" value="NA-bd_OB-fold"/>
</dbReference>
<protein>
    <recommendedName>
        <fullName evidence="6">Holliday junction branch migration complex subunit RuvA</fullName>
    </recommendedName>
</protein>
<dbReference type="Pfam" id="PF07499">
    <property type="entry name" value="RuvA_C"/>
    <property type="match status" value="1"/>
</dbReference>
<evidence type="ECO:0000256" key="4">
    <source>
        <dbReference type="ARBA" id="ARBA00023172"/>
    </source>
</evidence>
<evidence type="ECO:0000256" key="6">
    <source>
        <dbReference type="HAMAP-Rule" id="MF_00031"/>
    </source>
</evidence>
<dbReference type="Gene3D" id="1.10.8.10">
    <property type="entry name" value="DNA helicase RuvA subunit, C-terminal domain"/>
    <property type="match status" value="1"/>
</dbReference>
<dbReference type="GO" id="GO:0005737">
    <property type="term" value="C:cytoplasm"/>
    <property type="evidence" value="ECO:0007669"/>
    <property type="project" value="UniProtKB-SubCell"/>
</dbReference>
<keyword evidence="3 6" id="KW-0238">DNA-binding</keyword>
<feature type="domain" description="Helix-hairpin-helix DNA-binding motif class 1" evidence="7">
    <location>
        <begin position="107"/>
        <end position="126"/>
    </location>
</feature>
<dbReference type="RefSeq" id="WP_159542178.1">
    <property type="nucleotide sequence ID" value="NZ_CP047156.1"/>
</dbReference>
<evidence type="ECO:0000256" key="1">
    <source>
        <dbReference type="ARBA" id="ARBA00022490"/>
    </source>
</evidence>
<feature type="region of interest" description="Domain III" evidence="6">
    <location>
        <begin position="152"/>
        <end position="206"/>
    </location>
</feature>
<dbReference type="NCBIfam" id="TIGR00084">
    <property type="entry name" value="ruvA"/>
    <property type="match status" value="1"/>
</dbReference>
<keyword evidence="1 6" id="KW-0963">Cytoplasm</keyword>
<dbReference type="GO" id="GO:0006310">
    <property type="term" value="P:DNA recombination"/>
    <property type="evidence" value="ECO:0007669"/>
    <property type="project" value="UniProtKB-UniRule"/>
</dbReference>
<name>A0A7L4YIW6_9ACTN</name>
<dbReference type="AlphaFoldDB" id="A0A7L4YIW6"/>
<dbReference type="InterPro" id="IPR003583">
    <property type="entry name" value="Hlx-hairpin-Hlx_DNA-bd_motif"/>
</dbReference>
<evidence type="ECO:0000313" key="9">
    <source>
        <dbReference type="Proteomes" id="UP000463857"/>
    </source>
</evidence>